<evidence type="ECO:0000313" key="1">
    <source>
        <dbReference type="EMBL" id="OUM71240.1"/>
    </source>
</evidence>
<accession>A0A1Y3NUD3</accession>
<dbReference type="Proteomes" id="UP000195440">
    <property type="component" value="Unassembled WGS sequence"/>
</dbReference>
<dbReference type="Pfam" id="PF05488">
    <property type="entry name" value="PAAR_motif"/>
    <property type="match status" value="1"/>
</dbReference>
<gene>
    <name evidence="1" type="ORF">AUC60_24250</name>
</gene>
<dbReference type="RefSeq" id="WP_087273771.1">
    <property type="nucleotide sequence ID" value="NZ_JBJGBV010000023.1"/>
</dbReference>
<sequence length="87" mass="8912">MRGVIREGDKLSSGGVVLSGVSGMEFMGKLVARVGDKVSCPVPLHGINEIAEGDEGSTYKGRPIALDGHRCACGCILITSLPSAGRA</sequence>
<dbReference type="CDD" id="cd14744">
    <property type="entry name" value="PAAR_CT_2"/>
    <property type="match status" value="1"/>
</dbReference>
<name>A0A1Y3NUD3_9PSED</name>
<evidence type="ECO:0008006" key="3">
    <source>
        <dbReference type="Google" id="ProtNLM"/>
    </source>
</evidence>
<dbReference type="EMBL" id="LOHF01000030">
    <property type="protein sequence ID" value="OUM71240.1"/>
    <property type="molecule type" value="Genomic_DNA"/>
</dbReference>
<dbReference type="OrthoDB" id="6860016at2"/>
<organism evidence="1 2">
    <name type="scientific">Pseudomonas caspiana</name>
    <dbReference type="NCBI Taxonomy" id="1451454"/>
    <lineage>
        <taxon>Bacteria</taxon>
        <taxon>Pseudomonadati</taxon>
        <taxon>Pseudomonadota</taxon>
        <taxon>Gammaproteobacteria</taxon>
        <taxon>Pseudomonadales</taxon>
        <taxon>Pseudomonadaceae</taxon>
        <taxon>Pseudomonas</taxon>
    </lineage>
</organism>
<dbReference type="AlphaFoldDB" id="A0A1Y3NUD3"/>
<keyword evidence="2" id="KW-1185">Reference proteome</keyword>
<dbReference type="Gene3D" id="2.60.200.60">
    <property type="match status" value="1"/>
</dbReference>
<reference evidence="1 2" key="1">
    <citation type="journal article" date="2017" name="Syst. Appl. Microbiol.">
        <title>Pseudomonas caspiana sp. nov., a citrus pathogen in the Pseudomonas syringae phylogenetic group.</title>
        <authorList>
            <person name="Busquets A."/>
            <person name="Gomila M."/>
            <person name="Beiki F."/>
            <person name="Mulet M."/>
            <person name="Rahimian H."/>
            <person name="Garcia-Valdes E."/>
            <person name="Lalucat J."/>
        </authorList>
    </citation>
    <scope>NUCLEOTIDE SEQUENCE [LARGE SCALE GENOMIC DNA]</scope>
    <source>
        <strain evidence="1 2">FBF102</strain>
    </source>
</reference>
<evidence type="ECO:0000313" key="2">
    <source>
        <dbReference type="Proteomes" id="UP000195440"/>
    </source>
</evidence>
<comment type="caution">
    <text evidence="1">The sequence shown here is derived from an EMBL/GenBank/DDBJ whole genome shotgun (WGS) entry which is preliminary data.</text>
</comment>
<proteinExistence type="predicted"/>
<dbReference type="InterPro" id="IPR008727">
    <property type="entry name" value="PAAR_motif"/>
</dbReference>
<protein>
    <recommendedName>
        <fullName evidence="3">PAAR domain-containing protein</fullName>
    </recommendedName>
</protein>